<dbReference type="InterPro" id="IPR036188">
    <property type="entry name" value="FAD/NAD-bd_sf"/>
</dbReference>
<gene>
    <name evidence="7" type="ORF">J2S74_000519</name>
</gene>
<keyword evidence="4" id="KW-0274">FAD</keyword>
<proteinExistence type="inferred from homology"/>
<dbReference type="EMBL" id="JAUSUG010000001">
    <property type="protein sequence ID" value="MDQ0253147.1"/>
    <property type="molecule type" value="Genomic_DNA"/>
</dbReference>
<keyword evidence="5" id="KW-0560">Oxidoreductase</keyword>
<dbReference type="Gene3D" id="3.50.50.100">
    <property type="match status" value="1"/>
</dbReference>
<comment type="similarity">
    <text evidence="2">Belongs to the NADH dehydrogenase family.</text>
</comment>
<evidence type="ECO:0000259" key="6">
    <source>
        <dbReference type="Pfam" id="PF07992"/>
    </source>
</evidence>
<dbReference type="PRINTS" id="PR00368">
    <property type="entry name" value="FADPNR"/>
</dbReference>
<dbReference type="RefSeq" id="WP_307321370.1">
    <property type="nucleotide sequence ID" value="NZ_JAUSUG010000001.1"/>
</dbReference>
<keyword evidence="3" id="KW-0285">Flavoprotein</keyword>
<keyword evidence="8" id="KW-1185">Reference proteome</keyword>
<dbReference type="PANTHER" id="PTHR42913">
    <property type="entry name" value="APOPTOSIS-INDUCING FACTOR 1"/>
    <property type="match status" value="1"/>
</dbReference>
<accession>A0ABT9ZPI4</accession>
<protein>
    <submittedName>
        <fullName evidence="7">NADH dehydrogenase</fullName>
    </submittedName>
</protein>
<dbReference type="InterPro" id="IPR051169">
    <property type="entry name" value="NADH-Q_oxidoreductase"/>
</dbReference>
<dbReference type="InterPro" id="IPR023753">
    <property type="entry name" value="FAD/NAD-binding_dom"/>
</dbReference>
<name>A0ABT9ZPI4_9BACI</name>
<dbReference type="SUPFAM" id="SSF51905">
    <property type="entry name" value="FAD/NAD(P)-binding domain"/>
    <property type="match status" value="2"/>
</dbReference>
<dbReference type="Pfam" id="PF07992">
    <property type="entry name" value="Pyr_redox_2"/>
    <property type="match status" value="1"/>
</dbReference>
<sequence length="408" mass="44425">MSKTRIVILGAGYGGMITSKRLGKLLKAGEADVTLINKHDYHYLTTELHKTAAGTEPDSKIALPITQFIDQEKVTFKKGTVSSIDYSGNKVLLEGGEKVNYDYLVVSLGFHVSTFGIPGIKEHAFEVRSFRSSKTIYHHIQRQFALYKEDEDPSRLTFVVAGAGFTGVEVVGELVVKLPELAEEYNIPFDKVRIVNVEAAPTILPGSADAAVDYASRILDKRGVEVKTSTKVLECKEDNIITDNGDLPSRTLIWTCGVQGHHLFEGTGIETVQGRAVVDEYLRIPTLKNVFCIGDNSYFKTGEKTPLPPTAQVALQQAPVCGDNIVGTIRGTELRKFEYHHKGSVASLSEHYGVGEVGGALLKGKIAAAMKKVIGYRYLFFLGGPSLMLKHFFGGGTSLAKVAAKQQG</sequence>
<comment type="cofactor">
    <cofactor evidence="1">
        <name>FAD</name>
        <dbReference type="ChEBI" id="CHEBI:57692"/>
    </cofactor>
</comment>
<evidence type="ECO:0000256" key="4">
    <source>
        <dbReference type="ARBA" id="ARBA00022827"/>
    </source>
</evidence>
<dbReference type="PANTHER" id="PTHR42913:SF3">
    <property type="entry name" value="64 KDA MITOCHONDRIAL NADH DEHYDROGENASE (EUROFUNG)"/>
    <property type="match status" value="1"/>
</dbReference>
<organism evidence="7 8">
    <name type="scientific">Evansella vedderi</name>
    <dbReference type="NCBI Taxonomy" id="38282"/>
    <lineage>
        <taxon>Bacteria</taxon>
        <taxon>Bacillati</taxon>
        <taxon>Bacillota</taxon>
        <taxon>Bacilli</taxon>
        <taxon>Bacillales</taxon>
        <taxon>Bacillaceae</taxon>
        <taxon>Evansella</taxon>
    </lineage>
</organism>
<comment type="caution">
    <text evidence="7">The sequence shown here is derived from an EMBL/GenBank/DDBJ whole genome shotgun (WGS) entry which is preliminary data.</text>
</comment>
<evidence type="ECO:0000256" key="5">
    <source>
        <dbReference type="ARBA" id="ARBA00023002"/>
    </source>
</evidence>
<evidence type="ECO:0000256" key="2">
    <source>
        <dbReference type="ARBA" id="ARBA00005272"/>
    </source>
</evidence>
<dbReference type="Proteomes" id="UP001230005">
    <property type="component" value="Unassembled WGS sequence"/>
</dbReference>
<evidence type="ECO:0000313" key="7">
    <source>
        <dbReference type="EMBL" id="MDQ0253147.1"/>
    </source>
</evidence>
<evidence type="ECO:0000256" key="1">
    <source>
        <dbReference type="ARBA" id="ARBA00001974"/>
    </source>
</evidence>
<reference evidence="7 8" key="1">
    <citation type="submission" date="2023-07" db="EMBL/GenBank/DDBJ databases">
        <title>Genomic Encyclopedia of Type Strains, Phase IV (KMG-IV): sequencing the most valuable type-strain genomes for metagenomic binning, comparative biology and taxonomic classification.</title>
        <authorList>
            <person name="Goeker M."/>
        </authorList>
    </citation>
    <scope>NUCLEOTIDE SEQUENCE [LARGE SCALE GENOMIC DNA]</scope>
    <source>
        <strain evidence="7 8">DSM 9768</strain>
    </source>
</reference>
<evidence type="ECO:0000256" key="3">
    <source>
        <dbReference type="ARBA" id="ARBA00022630"/>
    </source>
</evidence>
<evidence type="ECO:0000313" key="8">
    <source>
        <dbReference type="Proteomes" id="UP001230005"/>
    </source>
</evidence>
<feature type="domain" description="FAD/NAD(P)-binding" evidence="6">
    <location>
        <begin position="5"/>
        <end position="318"/>
    </location>
</feature>